<dbReference type="EMBL" id="JAQLGM010000034">
    <property type="protein sequence ID" value="MDB2001237.1"/>
    <property type="molecule type" value="Genomic_DNA"/>
</dbReference>
<dbReference type="GeneID" id="57969794"/>
<dbReference type="RefSeq" id="WP_150028053.1">
    <property type="nucleotide sequence ID" value="NZ_CACRUA010000030.1"/>
</dbReference>
<organism evidence="3 4">
    <name type="scientific">Clostridium symbiosum</name>
    <name type="common">Bacteroides symbiosus</name>
    <dbReference type="NCBI Taxonomy" id="1512"/>
    <lineage>
        <taxon>Bacteria</taxon>
        <taxon>Bacillati</taxon>
        <taxon>Bacillota</taxon>
        <taxon>Clostridia</taxon>
        <taxon>Lachnospirales</taxon>
        <taxon>Lachnospiraceae</taxon>
        <taxon>Otoolea</taxon>
    </lineage>
</organism>
<proteinExistence type="predicted"/>
<feature type="domain" description="S-Me-THD N-terminal" evidence="1">
    <location>
        <begin position="10"/>
        <end position="146"/>
    </location>
</feature>
<gene>
    <name evidence="3" type="ORF">PM006_13595</name>
</gene>
<feature type="domain" description="S-Me-THD-like C-terminal" evidence="2">
    <location>
        <begin position="175"/>
        <end position="326"/>
    </location>
</feature>
<dbReference type="Pfam" id="PF20906">
    <property type="entry name" value="S-Me-THD_C"/>
    <property type="match status" value="1"/>
</dbReference>
<dbReference type="InterPro" id="IPR024071">
    <property type="entry name" value="S-Me-THD_C_sf"/>
</dbReference>
<comment type="caution">
    <text evidence="3">The sequence shown here is derived from an EMBL/GenBank/DDBJ whole genome shotgun (WGS) entry which is preliminary data.</text>
</comment>
<dbReference type="InterPro" id="IPR048350">
    <property type="entry name" value="S-Me-THD-like_C"/>
</dbReference>
<sequence>MAKLNLTMEHLEAAVLGGCVLGGGGGGSMEKGLRTAKLGLELAPVTLVDPEDLDEDTVLVNVSNVGAPSAADAWVEPMDNGRVVTVLCEKMGIRAGGIITNEAGGSASVNGWLQSALLGLPVVDAPCNGRAHPTGVMGSMGLHKIPDYYSFQAAVGGKRENGRRIEMAAGGSLSRVARLVRETAVEADGLVAVARNPVTLAYAKENGACGAVKQAIELGLAMMEAKAQGACAVLNAVCSFLGANILVNAKVEQVDLRCGGGFDTGVIKVGDVELTFWNEYMTAEKNGERIATFPDLIMTFDAETGTPVTSAEIREGMTAAVIVADKSKIKLGAGMMDPELFIPCEKAVEKEMISYAFPEVGDNRK</sequence>
<protein>
    <submittedName>
        <fullName evidence="3">DUF917 family protein</fullName>
    </submittedName>
</protein>
<evidence type="ECO:0000259" key="2">
    <source>
        <dbReference type="Pfam" id="PF20906"/>
    </source>
</evidence>
<accession>A0AAW6AWT8</accession>
<dbReference type="Gene3D" id="2.40.390.10">
    <property type="entry name" value="CV3147-like"/>
    <property type="match status" value="1"/>
</dbReference>
<dbReference type="Gene3D" id="3.40.1610.10">
    <property type="entry name" value="CV3147-like domain"/>
    <property type="match status" value="1"/>
</dbReference>
<evidence type="ECO:0000313" key="3">
    <source>
        <dbReference type="EMBL" id="MDB2001237.1"/>
    </source>
</evidence>
<dbReference type="InterPro" id="IPR010318">
    <property type="entry name" value="S-Me-THD_N"/>
</dbReference>
<evidence type="ECO:0000259" key="1">
    <source>
        <dbReference type="Pfam" id="PF06032"/>
    </source>
</evidence>
<dbReference type="Pfam" id="PF06032">
    <property type="entry name" value="S-Me-THD_N"/>
    <property type="match status" value="1"/>
</dbReference>
<reference evidence="3" key="1">
    <citation type="submission" date="2023-01" db="EMBL/GenBank/DDBJ databases">
        <title>Human gut microbiome strain richness.</title>
        <authorList>
            <person name="Chen-Liaw A."/>
        </authorList>
    </citation>
    <scope>NUCLEOTIDE SEQUENCE</scope>
    <source>
        <strain evidence="3">B1_m1001713B170214d0_201011</strain>
    </source>
</reference>
<dbReference type="SUPFAM" id="SSF160991">
    <property type="entry name" value="CV3147-like"/>
    <property type="match status" value="1"/>
</dbReference>
<dbReference type="InterPro" id="IPR027479">
    <property type="entry name" value="S-Me-THD_N_sf"/>
</dbReference>
<dbReference type="Proteomes" id="UP001300871">
    <property type="component" value="Unassembled WGS sequence"/>
</dbReference>
<dbReference type="AlphaFoldDB" id="A0AAW6AWT8"/>
<evidence type="ECO:0000313" key="4">
    <source>
        <dbReference type="Proteomes" id="UP001300871"/>
    </source>
</evidence>
<name>A0AAW6AWT8_CLOSY</name>